<dbReference type="GO" id="GO:0005524">
    <property type="term" value="F:ATP binding"/>
    <property type="evidence" value="ECO:0007669"/>
    <property type="project" value="UniProtKB-KW"/>
</dbReference>
<accession>A0ABY7QBR4</accession>
<feature type="domain" description="Histidine kinase/HSP90-like ATPase" evidence="2">
    <location>
        <begin position="2"/>
        <end position="105"/>
    </location>
</feature>
<dbReference type="EMBL" id="CP115450">
    <property type="protein sequence ID" value="WBP90125.1"/>
    <property type="molecule type" value="Genomic_DNA"/>
</dbReference>
<keyword evidence="3" id="KW-0067">ATP-binding</keyword>
<reference evidence="4" key="1">
    <citation type="submission" date="2022-12" db="EMBL/GenBank/DDBJ databases">
        <authorList>
            <person name="Mo P."/>
        </authorList>
    </citation>
    <scope>NUCLEOTIDE SEQUENCE [LARGE SCALE GENOMIC DNA]</scope>
    <source>
        <strain evidence="4">HUAS 3-15</strain>
    </source>
</reference>
<gene>
    <name evidence="3" type="ORF">O1G21_32575</name>
</gene>
<keyword evidence="3" id="KW-0547">Nucleotide-binding</keyword>
<dbReference type="CDD" id="cd16936">
    <property type="entry name" value="HATPase_RsbW-like"/>
    <property type="match status" value="1"/>
</dbReference>
<evidence type="ECO:0000259" key="2">
    <source>
        <dbReference type="Pfam" id="PF13581"/>
    </source>
</evidence>
<sequence>MPAARRLVVAILREWGVPLTEDALQEVALCASEVIANALLHTGERCVVSVRWRGGRVRVEVADRCPELPHRERDAESTGGRGLLLVEALAHGWGWHPAGMGKVVWFECLENVEAPCPTHGWGTAHGLRVLREVA</sequence>
<keyword evidence="1" id="KW-0808">Transferase</keyword>
<evidence type="ECO:0000313" key="3">
    <source>
        <dbReference type="EMBL" id="WBP90125.1"/>
    </source>
</evidence>
<dbReference type="PANTHER" id="PTHR35526">
    <property type="entry name" value="ANTI-SIGMA-F FACTOR RSBW-RELATED"/>
    <property type="match status" value="1"/>
</dbReference>
<keyword evidence="1" id="KW-0723">Serine/threonine-protein kinase</keyword>
<dbReference type="InterPro" id="IPR050267">
    <property type="entry name" value="Anti-sigma-factor_SerPK"/>
</dbReference>
<evidence type="ECO:0000313" key="4">
    <source>
        <dbReference type="Proteomes" id="UP001212821"/>
    </source>
</evidence>
<evidence type="ECO:0000256" key="1">
    <source>
        <dbReference type="ARBA" id="ARBA00022527"/>
    </source>
</evidence>
<dbReference type="SUPFAM" id="SSF55874">
    <property type="entry name" value="ATPase domain of HSP90 chaperone/DNA topoisomerase II/histidine kinase"/>
    <property type="match status" value="1"/>
</dbReference>
<organism evidence="3 4">
    <name type="scientific">Kitasatospora cathayae</name>
    <dbReference type="NCBI Taxonomy" id="3004092"/>
    <lineage>
        <taxon>Bacteria</taxon>
        <taxon>Bacillati</taxon>
        <taxon>Actinomycetota</taxon>
        <taxon>Actinomycetes</taxon>
        <taxon>Kitasatosporales</taxon>
        <taxon>Streptomycetaceae</taxon>
        <taxon>Kitasatospora</taxon>
    </lineage>
</organism>
<keyword evidence="1" id="KW-0418">Kinase</keyword>
<dbReference type="Gene3D" id="3.30.565.10">
    <property type="entry name" value="Histidine kinase-like ATPase, C-terminal domain"/>
    <property type="match status" value="1"/>
</dbReference>
<dbReference type="PANTHER" id="PTHR35526:SF3">
    <property type="entry name" value="ANTI-SIGMA-F FACTOR RSBW"/>
    <property type="match status" value="1"/>
</dbReference>
<name>A0ABY7QBR4_9ACTN</name>
<dbReference type="InterPro" id="IPR036890">
    <property type="entry name" value="HATPase_C_sf"/>
</dbReference>
<proteinExistence type="predicted"/>
<dbReference type="Pfam" id="PF13581">
    <property type="entry name" value="HATPase_c_2"/>
    <property type="match status" value="1"/>
</dbReference>
<protein>
    <submittedName>
        <fullName evidence="3">ATP-binding protein</fullName>
    </submittedName>
</protein>
<keyword evidence="4" id="KW-1185">Reference proteome</keyword>
<dbReference type="Proteomes" id="UP001212821">
    <property type="component" value="Chromosome"/>
</dbReference>
<dbReference type="InterPro" id="IPR003594">
    <property type="entry name" value="HATPase_dom"/>
</dbReference>
<dbReference type="RefSeq" id="WP_270148708.1">
    <property type="nucleotide sequence ID" value="NZ_CP115450.1"/>
</dbReference>